<gene>
    <name evidence="7" type="ORF">PROFUN_06838</name>
</gene>
<feature type="compositionally biased region" description="Low complexity" evidence="4">
    <location>
        <begin position="101"/>
        <end position="134"/>
    </location>
</feature>
<dbReference type="GO" id="GO:0030246">
    <property type="term" value="F:carbohydrate binding"/>
    <property type="evidence" value="ECO:0007669"/>
    <property type="project" value="InterPro"/>
</dbReference>
<keyword evidence="2" id="KW-0378">Hydrolase</keyword>
<dbReference type="Proteomes" id="UP000241769">
    <property type="component" value="Unassembled WGS sequence"/>
</dbReference>
<dbReference type="Gene3D" id="2.60.120.200">
    <property type="match status" value="1"/>
</dbReference>
<protein>
    <submittedName>
        <fullName evidence="7">Endo-1,3(4)-beta-glucanase</fullName>
    </submittedName>
</protein>
<evidence type="ECO:0000256" key="3">
    <source>
        <dbReference type="ARBA" id="ARBA00023295"/>
    </source>
</evidence>
<dbReference type="CDD" id="cd02181">
    <property type="entry name" value="GH16_fungal_Lam16A_glucanase"/>
    <property type="match status" value="1"/>
</dbReference>
<keyword evidence="3" id="KW-0326">Glycosidase</keyword>
<dbReference type="PROSITE" id="PS51257">
    <property type="entry name" value="PROKAR_LIPOPROTEIN"/>
    <property type="match status" value="1"/>
</dbReference>
<evidence type="ECO:0000259" key="6">
    <source>
        <dbReference type="PROSITE" id="PS51762"/>
    </source>
</evidence>
<accession>A0A2P6NND7</accession>
<reference evidence="7 8" key="1">
    <citation type="journal article" date="2018" name="Genome Biol. Evol.">
        <title>Multiple Roots of Fruiting Body Formation in Amoebozoa.</title>
        <authorList>
            <person name="Hillmann F."/>
            <person name="Forbes G."/>
            <person name="Novohradska S."/>
            <person name="Ferling I."/>
            <person name="Riege K."/>
            <person name="Groth M."/>
            <person name="Westermann M."/>
            <person name="Marz M."/>
            <person name="Spaller T."/>
            <person name="Winckler T."/>
            <person name="Schaap P."/>
            <person name="Glockner G."/>
        </authorList>
    </citation>
    <scope>NUCLEOTIDE SEQUENCE [LARGE SCALE GENOMIC DNA]</scope>
    <source>
        <strain evidence="7 8">Jena</strain>
    </source>
</reference>
<dbReference type="AlphaFoldDB" id="A0A2P6NND7"/>
<dbReference type="Pfam" id="PF26113">
    <property type="entry name" value="GH16_XgeA"/>
    <property type="match status" value="1"/>
</dbReference>
<dbReference type="GO" id="GO:0009251">
    <property type="term" value="P:glucan catabolic process"/>
    <property type="evidence" value="ECO:0007669"/>
    <property type="project" value="TreeGrafter"/>
</dbReference>
<evidence type="ECO:0000313" key="8">
    <source>
        <dbReference type="Proteomes" id="UP000241769"/>
    </source>
</evidence>
<evidence type="ECO:0000256" key="2">
    <source>
        <dbReference type="ARBA" id="ARBA00022801"/>
    </source>
</evidence>
<sequence>MKLYLIFIAIIFTTAAACGSGESSCNGACYKSGQYSCVTDVSGGLMLCPVNFQACNGACYSSSVYHCSNGKLVYGAASSTTSSGSSTSSGGTQGVNAGPVPAASKSTTSTTKAATSTTKAATTTTKTPTTTSSSASACAYSNEQKWSGSNFFNQFDFFTAADPTNGFVKFVDQTTAENDGLISVSGDQVYMGVDHTNVQASGRSAVRISSKTSFTTGLVILDLDHMPGSVCGSWPAFWTVGTNWPYNGEIDIIEGVNNGETNQVTLHTNTGCTISGTRNMTGTSTGSNCDVVATDNAGCGVTVTKSNSYGTNFNSAGGGAYVMERSSDAIKVWFFPKGQYPSDLLSGSPNPCSWPVPDSSTPIGNNCPSSHFGPQNIIFDITFCGDWAGAVFASQCGGTCTTYVANNPSAFSESYWLINSLRLLSRSY</sequence>
<feature type="chain" id="PRO_5015156168" evidence="5">
    <location>
        <begin position="18"/>
        <end position="428"/>
    </location>
</feature>
<dbReference type="InterPro" id="IPR018909">
    <property type="entry name" value="Eng1_septum"/>
</dbReference>
<feature type="domain" description="GH16" evidence="6">
    <location>
        <begin position="93"/>
        <end position="396"/>
    </location>
</feature>
<organism evidence="7 8">
    <name type="scientific">Planoprotostelium fungivorum</name>
    <dbReference type="NCBI Taxonomy" id="1890364"/>
    <lineage>
        <taxon>Eukaryota</taxon>
        <taxon>Amoebozoa</taxon>
        <taxon>Evosea</taxon>
        <taxon>Variosea</taxon>
        <taxon>Cavosteliida</taxon>
        <taxon>Cavosteliaceae</taxon>
        <taxon>Planoprotostelium</taxon>
    </lineage>
</organism>
<dbReference type="InterPro" id="IPR000757">
    <property type="entry name" value="Beta-glucanase-like"/>
</dbReference>
<dbReference type="GO" id="GO:0004553">
    <property type="term" value="F:hydrolase activity, hydrolyzing O-glycosyl compounds"/>
    <property type="evidence" value="ECO:0007669"/>
    <property type="project" value="InterPro"/>
</dbReference>
<dbReference type="PANTHER" id="PTHR10963">
    <property type="entry name" value="GLYCOSYL HYDROLASE-RELATED"/>
    <property type="match status" value="1"/>
</dbReference>
<name>A0A2P6NND7_9EUKA</name>
<evidence type="ECO:0000256" key="1">
    <source>
        <dbReference type="ARBA" id="ARBA00006865"/>
    </source>
</evidence>
<evidence type="ECO:0000313" key="7">
    <source>
        <dbReference type="EMBL" id="PRP85469.1"/>
    </source>
</evidence>
<dbReference type="InParanoid" id="A0A2P6NND7"/>
<dbReference type="STRING" id="1890364.A0A2P6NND7"/>
<proteinExistence type="inferred from homology"/>
<feature type="signal peptide" evidence="5">
    <location>
        <begin position="1"/>
        <end position="17"/>
    </location>
</feature>
<dbReference type="InterPro" id="IPR050546">
    <property type="entry name" value="Glycosyl_Hydrlase_16"/>
</dbReference>
<keyword evidence="5" id="KW-0732">Signal</keyword>
<dbReference type="PROSITE" id="PS51762">
    <property type="entry name" value="GH16_2"/>
    <property type="match status" value="1"/>
</dbReference>
<dbReference type="Pfam" id="PF10645">
    <property type="entry name" value="Carb_bind"/>
    <property type="match status" value="1"/>
</dbReference>
<dbReference type="SUPFAM" id="SSF49899">
    <property type="entry name" value="Concanavalin A-like lectins/glucanases"/>
    <property type="match status" value="1"/>
</dbReference>
<evidence type="ECO:0000256" key="4">
    <source>
        <dbReference type="SAM" id="MobiDB-lite"/>
    </source>
</evidence>
<keyword evidence="8" id="KW-1185">Reference proteome</keyword>
<comment type="similarity">
    <text evidence="1">Belongs to the glycosyl hydrolase 16 family.</text>
</comment>
<dbReference type="FunFam" id="2.60.120.200:FF:000114">
    <property type="entry name" value="Probable endo-1,3(4)-beta-glucanase NFIA_089530"/>
    <property type="match status" value="1"/>
</dbReference>
<dbReference type="OrthoDB" id="32505at2759"/>
<dbReference type="EMBL" id="MDYQ01000044">
    <property type="protein sequence ID" value="PRP85469.1"/>
    <property type="molecule type" value="Genomic_DNA"/>
</dbReference>
<dbReference type="PANTHER" id="PTHR10963:SF24">
    <property type="entry name" value="GLYCOSIDASE C21B10.07-RELATED"/>
    <property type="match status" value="1"/>
</dbReference>
<comment type="caution">
    <text evidence="7">The sequence shown here is derived from an EMBL/GenBank/DDBJ whole genome shotgun (WGS) entry which is preliminary data.</text>
</comment>
<feature type="region of interest" description="Disordered" evidence="4">
    <location>
        <begin position="85"/>
        <end position="134"/>
    </location>
</feature>
<dbReference type="InterPro" id="IPR013320">
    <property type="entry name" value="ConA-like_dom_sf"/>
</dbReference>
<evidence type="ECO:0000256" key="5">
    <source>
        <dbReference type="SAM" id="SignalP"/>
    </source>
</evidence>